<comment type="caution">
    <text evidence="1">The sequence shown here is derived from an EMBL/GenBank/DDBJ whole genome shotgun (WGS) entry which is preliminary data.</text>
</comment>
<dbReference type="Proteomes" id="UP000516437">
    <property type="component" value="Chromosome 6"/>
</dbReference>
<sequence length="117" mass="13543">MRWTVFHRWIFNFNSQPSIPYLRRNLPSEAIRSPCWCIKNGGLVNIWCDPWIPCLPTFCPTIKPNALLPWGTDYVKDLIDSDRGCWKEADIRMFFDTPSASFILATPLLRGPGEDLL</sequence>
<proteinExistence type="predicted"/>
<keyword evidence="2" id="KW-1185">Reference proteome</keyword>
<evidence type="ECO:0000313" key="1">
    <source>
        <dbReference type="EMBL" id="KAB1209734.1"/>
    </source>
</evidence>
<reference evidence="1 2" key="1">
    <citation type="journal article" date="2019" name="Plant Biotechnol. J.">
        <title>The red bayberry genome and genetic basis of sex determination.</title>
        <authorList>
            <person name="Jia H.M."/>
            <person name="Jia H.J."/>
            <person name="Cai Q.L."/>
            <person name="Wang Y."/>
            <person name="Zhao H.B."/>
            <person name="Yang W.F."/>
            <person name="Wang G.Y."/>
            <person name="Li Y.H."/>
            <person name="Zhan D.L."/>
            <person name="Shen Y.T."/>
            <person name="Niu Q.F."/>
            <person name="Chang L."/>
            <person name="Qiu J."/>
            <person name="Zhao L."/>
            <person name="Xie H.B."/>
            <person name="Fu W.Y."/>
            <person name="Jin J."/>
            <person name="Li X.W."/>
            <person name="Jiao Y."/>
            <person name="Zhou C.C."/>
            <person name="Tu T."/>
            <person name="Chai C.Y."/>
            <person name="Gao J.L."/>
            <person name="Fan L.J."/>
            <person name="van de Weg E."/>
            <person name="Wang J.Y."/>
            <person name="Gao Z.S."/>
        </authorList>
    </citation>
    <scope>NUCLEOTIDE SEQUENCE [LARGE SCALE GENOMIC DNA]</scope>
    <source>
        <tissue evidence="1">Leaves</tissue>
    </source>
</reference>
<name>A0A6A1VAB0_9ROSI</name>
<accession>A0A6A1VAB0</accession>
<protein>
    <submittedName>
        <fullName evidence="1">Uncharacterized protein</fullName>
    </submittedName>
</protein>
<evidence type="ECO:0000313" key="2">
    <source>
        <dbReference type="Proteomes" id="UP000516437"/>
    </source>
</evidence>
<organism evidence="1 2">
    <name type="scientific">Morella rubra</name>
    <name type="common">Chinese bayberry</name>
    <dbReference type="NCBI Taxonomy" id="262757"/>
    <lineage>
        <taxon>Eukaryota</taxon>
        <taxon>Viridiplantae</taxon>
        <taxon>Streptophyta</taxon>
        <taxon>Embryophyta</taxon>
        <taxon>Tracheophyta</taxon>
        <taxon>Spermatophyta</taxon>
        <taxon>Magnoliopsida</taxon>
        <taxon>eudicotyledons</taxon>
        <taxon>Gunneridae</taxon>
        <taxon>Pentapetalae</taxon>
        <taxon>rosids</taxon>
        <taxon>fabids</taxon>
        <taxon>Fagales</taxon>
        <taxon>Myricaceae</taxon>
        <taxon>Morella</taxon>
    </lineage>
</organism>
<gene>
    <name evidence="1" type="ORF">CJ030_MR6G001847</name>
</gene>
<dbReference type="EMBL" id="RXIC02000024">
    <property type="protein sequence ID" value="KAB1209734.1"/>
    <property type="molecule type" value="Genomic_DNA"/>
</dbReference>
<dbReference type="AlphaFoldDB" id="A0A6A1VAB0"/>